<organism evidence="2">
    <name type="scientific">Oryza punctata</name>
    <name type="common">Red rice</name>
    <dbReference type="NCBI Taxonomy" id="4537"/>
    <lineage>
        <taxon>Eukaryota</taxon>
        <taxon>Viridiplantae</taxon>
        <taxon>Streptophyta</taxon>
        <taxon>Embryophyta</taxon>
        <taxon>Tracheophyta</taxon>
        <taxon>Spermatophyta</taxon>
        <taxon>Magnoliopsida</taxon>
        <taxon>Liliopsida</taxon>
        <taxon>Poales</taxon>
        <taxon>Poaceae</taxon>
        <taxon>BOP clade</taxon>
        <taxon>Oryzoideae</taxon>
        <taxon>Oryzeae</taxon>
        <taxon>Oryzinae</taxon>
        <taxon>Oryza</taxon>
    </lineage>
</organism>
<evidence type="ECO:0000313" key="2">
    <source>
        <dbReference type="EnsemblPlants" id="OPUNC10G07990.1"/>
    </source>
</evidence>
<name>A0A0E0M7G3_ORYPU</name>
<proteinExistence type="predicted"/>
<dbReference type="AlphaFoldDB" id="A0A0E0M7G3"/>
<feature type="coiled-coil region" evidence="1">
    <location>
        <begin position="22"/>
        <end position="49"/>
    </location>
</feature>
<evidence type="ECO:0000256" key="1">
    <source>
        <dbReference type="SAM" id="Coils"/>
    </source>
</evidence>
<dbReference type="Proteomes" id="UP000026962">
    <property type="component" value="Chromosome 10"/>
</dbReference>
<reference evidence="2" key="1">
    <citation type="submission" date="2015-04" db="UniProtKB">
        <authorList>
            <consortium name="EnsemblPlants"/>
        </authorList>
    </citation>
    <scope>IDENTIFICATION</scope>
</reference>
<dbReference type="OMA" id="VDGMRTM"/>
<sequence>MEAIEGRIVEMIQSLTVKVDGMRTMSSRLEQIDNKLEQYGDRLEKMQVKVDLSMTSLGQVQMEQAVMAKAMKAAANQVSPPTSPPS</sequence>
<dbReference type="HOGENOM" id="CLU_2501830_0_0_1"/>
<dbReference type="STRING" id="4537.A0A0E0M7G3"/>
<dbReference type="EnsemblPlants" id="OPUNC10G07990.1">
    <property type="protein sequence ID" value="OPUNC10G07990.1"/>
    <property type="gene ID" value="OPUNC10G07990"/>
</dbReference>
<dbReference type="Gramene" id="OPUNC10G07990.1">
    <property type="protein sequence ID" value="OPUNC10G07990.1"/>
    <property type="gene ID" value="OPUNC10G07990"/>
</dbReference>
<accession>A0A0E0M7G3</accession>
<evidence type="ECO:0000313" key="3">
    <source>
        <dbReference type="Proteomes" id="UP000026962"/>
    </source>
</evidence>
<keyword evidence="1" id="KW-0175">Coiled coil</keyword>
<reference evidence="2" key="2">
    <citation type="submission" date="2018-05" db="EMBL/GenBank/DDBJ databases">
        <title>OpunRS2 (Oryza punctata Reference Sequence Version 2).</title>
        <authorList>
            <person name="Zhang J."/>
            <person name="Kudrna D."/>
            <person name="Lee S."/>
            <person name="Talag J."/>
            <person name="Welchert J."/>
            <person name="Wing R.A."/>
        </authorList>
    </citation>
    <scope>NUCLEOTIDE SEQUENCE [LARGE SCALE GENOMIC DNA]</scope>
</reference>
<keyword evidence="3" id="KW-1185">Reference proteome</keyword>
<protein>
    <submittedName>
        <fullName evidence="2">Uncharacterized protein</fullName>
    </submittedName>
</protein>